<dbReference type="InterPro" id="IPR043128">
    <property type="entry name" value="Rev_trsase/Diguanyl_cyclase"/>
</dbReference>
<evidence type="ECO:0000313" key="2">
    <source>
        <dbReference type="EMBL" id="SPC82695.1"/>
    </source>
</evidence>
<dbReference type="CDD" id="cd00303">
    <property type="entry name" value="retropepsin_like"/>
    <property type="match status" value="1"/>
</dbReference>
<dbReference type="InterPro" id="IPR021109">
    <property type="entry name" value="Peptidase_aspartic_dom_sf"/>
</dbReference>
<feature type="domain" description="Reverse transcriptase" evidence="1">
    <location>
        <begin position="507"/>
        <end position="686"/>
    </location>
</feature>
<protein>
    <recommendedName>
        <fullName evidence="1">Reverse transcriptase domain-containing protein</fullName>
    </recommendedName>
</protein>
<dbReference type="Gene3D" id="3.10.10.10">
    <property type="entry name" value="HIV Type 1 Reverse Transcriptase, subunit A, domain 1"/>
    <property type="match status" value="1"/>
</dbReference>
<dbReference type="Pfam" id="PF00078">
    <property type="entry name" value="RVT_1"/>
    <property type="match status" value="1"/>
</dbReference>
<dbReference type="CDD" id="cd01647">
    <property type="entry name" value="RT_LTR"/>
    <property type="match status" value="1"/>
</dbReference>
<dbReference type="PANTHER" id="PTHR24559">
    <property type="entry name" value="TRANSPOSON TY3-I GAG-POL POLYPROTEIN"/>
    <property type="match status" value="1"/>
</dbReference>
<accession>A0A2N9F6H4</accession>
<dbReference type="InterPro" id="IPR053134">
    <property type="entry name" value="RNA-dir_DNA_polymerase"/>
</dbReference>
<dbReference type="SUPFAM" id="SSF56672">
    <property type="entry name" value="DNA/RNA polymerases"/>
    <property type="match status" value="1"/>
</dbReference>
<gene>
    <name evidence="2" type="ORF">FSB_LOCUS10577</name>
</gene>
<dbReference type="PANTHER" id="PTHR24559:SF431">
    <property type="entry name" value="RNA-DIRECTED DNA POLYMERASE HOMOLOG"/>
    <property type="match status" value="1"/>
</dbReference>
<dbReference type="InterPro" id="IPR043502">
    <property type="entry name" value="DNA/RNA_pol_sf"/>
</dbReference>
<organism evidence="2">
    <name type="scientific">Fagus sylvatica</name>
    <name type="common">Beechnut</name>
    <dbReference type="NCBI Taxonomy" id="28930"/>
    <lineage>
        <taxon>Eukaryota</taxon>
        <taxon>Viridiplantae</taxon>
        <taxon>Streptophyta</taxon>
        <taxon>Embryophyta</taxon>
        <taxon>Tracheophyta</taxon>
        <taxon>Spermatophyta</taxon>
        <taxon>Magnoliopsida</taxon>
        <taxon>eudicotyledons</taxon>
        <taxon>Gunneridae</taxon>
        <taxon>Pentapetalae</taxon>
        <taxon>rosids</taxon>
        <taxon>fabids</taxon>
        <taxon>Fagales</taxon>
        <taxon>Fagaceae</taxon>
        <taxon>Fagus</taxon>
    </lineage>
</organism>
<reference evidence="2" key="1">
    <citation type="submission" date="2018-02" db="EMBL/GenBank/DDBJ databases">
        <authorList>
            <person name="Cohen D.B."/>
            <person name="Kent A.D."/>
        </authorList>
    </citation>
    <scope>NUCLEOTIDE SEQUENCE</scope>
</reference>
<dbReference type="Gene3D" id="2.40.70.10">
    <property type="entry name" value="Acid Proteases"/>
    <property type="match status" value="1"/>
</dbReference>
<sequence length="724" mass="82265">MALYNGNDALMCRVFPFSLGEVRLWWFDRLEHGSIRSWKKMSKAFTARFIMNTRKPKEIDTFLALTMKAEETLKSYSTRYWEVYNDIDVCDEDLAVKTFRFGLHQGSRLRQSLTKRSAASMMNLMSRLEQHIRARKSLDPPKASMCLAVYTVFKEPIYRILPQIKDKPYFVWPLKMGGDIAEKESKSSCAYHRERGHLTEQCRAYKSHLEHLVKSGHLKQYVDESKGSHPHTDAQTTTTRASTPVGIIEVIHCSTVAQNQRGDMRRAAHLRETFQIRDSAQMAPRPLKKESVEQIVFTNQDLEGVQVPHSDALVITLRIGEFNVKRILIDPGSSAEIMYEPLFRGLGLGVKDLNCAEGPLYGFSGETVMSSGKVTIKVKTDAVSSPTEFFVLNTYSPYNAILGKPWLHKMGAVPSTLHQRLRFLTPQGVMEIVGDQLAAKQCLVAAVTQKALPLQEPKAGTAPGIDSEFAYHELNVSPEYKPVVQKARRTAPQHVEAVREEVDWLLKIGEVREVLYPQWLSNIVVVKTKNEKWRVCVDFTDLNRACPKDPFPLPKIDQLVDSMTGHERMSFLDAFQGYHQIALRREDQEKTAFITPRGVFYYKVMPFGLKNAKATHQRMVTKMFAELLGKTVEVYIDDMIIKSTKSSDHVQDLRQVLDILRRHNLKLNTVKCAFRMGSGKFLGFMVTQRGIEANPDQIAAIQGLQPLKNVREVQRLTGMAAALN</sequence>
<dbReference type="EMBL" id="OIVN01000593">
    <property type="protein sequence ID" value="SPC82695.1"/>
    <property type="molecule type" value="Genomic_DNA"/>
</dbReference>
<dbReference type="PROSITE" id="PS50878">
    <property type="entry name" value="RT_POL"/>
    <property type="match status" value="1"/>
</dbReference>
<dbReference type="Pfam" id="PF03732">
    <property type="entry name" value="Retrotrans_gag"/>
    <property type="match status" value="1"/>
</dbReference>
<dbReference type="InterPro" id="IPR005162">
    <property type="entry name" value="Retrotrans_gag_dom"/>
</dbReference>
<dbReference type="Gene3D" id="3.30.70.270">
    <property type="match status" value="1"/>
</dbReference>
<name>A0A2N9F6H4_FAGSY</name>
<evidence type="ECO:0000259" key="1">
    <source>
        <dbReference type="PROSITE" id="PS50878"/>
    </source>
</evidence>
<proteinExistence type="predicted"/>
<dbReference type="InterPro" id="IPR000477">
    <property type="entry name" value="RT_dom"/>
</dbReference>
<dbReference type="AlphaFoldDB" id="A0A2N9F6H4"/>